<dbReference type="PROSITE" id="PS00754">
    <property type="entry name" value="NA_NEUROTRAN_SYMP_2"/>
    <property type="match status" value="1"/>
</dbReference>
<dbReference type="PANTHER" id="PTHR11616:SF321">
    <property type="entry name" value="SODIUM-DEPENDENT NUTRIENT AMINO ACID TRANSPORTER 1-RELATED"/>
    <property type="match status" value="1"/>
</dbReference>
<feature type="binding site" evidence="8">
    <location>
        <position position="663"/>
    </location>
    <ligand>
        <name>Na(+)</name>
        <dbReference type="ChEBI" id="CHEBI:29101"/>
        <label>1</label>
    </ligand>
</feature>
<keyword evidence="11" id="KW-0175">Coiled coil</keyword>
<keyword evidence="15" id="KW-1185">Reference proteome</keyword>
<comment type="similarity">
    <text evidence="2 10">Belongs to the sodium:neurotransmitter symporter (SNF) (TC 2.A.22) family.</text>
</comment>
<evidence type="ECO:0000256" key="11">
    <source>
        <dbReference type="SAM" id="Coils"/>
    </source>
</evidence>
<dbReference type="PROSITE" id="PS50267">
    <property type="entry name" value="NA_NEUROTRAN_SYMP_3"/>
    <property type="match status" value="1"/>
</dbReference>
<dbReference type="SUPFAM" id="SSF161070">
    <property type="entry name" value="SNF-like"/>
    <property type="match status" value="1"/>
</dbReference>
<dbReference type="PANTHER" id="PTHR11616">
    <property type="entry name" value="SODIUM/CHLORIDE DEPENDENT TRANSPORTER"/>
    <property type="match status" value="1"/>
</dbReference>
<dbReference type="GO" id="GO:0005886">
    <property type="term" value="C:plasma membrane"/>
    <property type="evidence" value="ECO:0007669"/>
    <property type="project" value="TreeGrafter"/>
</dbReference>
<gene>
    <name evidence="14" type="ORF">EB796_016468</name>
</gene>
<name>A0A7J7JFY0_BUGNE</name>
<keyword evidence="9" id="KW-1015">Disulfide bond</keyword>
<evidence type="ECO:0000313" key="15">
    <source>
        <dbReference type="Proteomes" id="UP000593567"/>
    </source>
</evidence>
<feature type="binding site" evidence="8">
    <location>
        <position position="336"/>
    </location>
    <ligand>
        <name>Na(+)</name>
        <dbReference type="ChEBI" id="CHEBI:29101"/>
        <label>1</label>
    </ligand>
</feature>
<feature type="binding site" evidence="8">
    <location>
        <position position="631"/>
    </location>
    <ligand>
        <name>Na(+)</name>
        <dbReference type="ChEBI" id="CHEBI:29101"/>
        <label>1</label>
    </ligand>
</feature>
<feature type="disulfide bond" evidence="9">
    <location>
        <begin position="434"/>
        <end position="443"/>
    </location>
</feature>
<dbReference type="AlphaFoldDB" id="A0A7J7JFY0"/>
<feature type="binding site" evidence="8">
    <location>
        <position position="331"/>
    </location>
    <ligand>
        <name>Na(+)</name>
        <dbReference type="ChEBI" id="CHEBI:29101"/>
        <label>1</label>
    </ligand>
</feature>
<evidence type="ECO:0000256" key="1">
    <source>
        <dbReference type="ARBA" id="ARBA00004141"/>
    </source>
</evidence>
<evidence type="ECO:0000256" key="12">
    <source>
        <dbReference type="SAM" id="MobiDB-lite"/>
    </source>
</evidence>
<feature type="transmembrane region" description="Helical" evidence="13">
    <location>
        <begin position="716"/>
        <end position="740"/>
    </location>
</feature>
<evidence type="ECO:0000256" key="6">
    <source>
        <dbReference type="ARBA" id="ARBA00023136"/>
    </source>
</evidence>
<proteinExistence type="inferred from homology"/>
<dbReference type="Gene3D" id="1.10.287.1490">
    <property type="match status" value="1"/>
</dbReference>
<dbReference type="GO" id="GO:0046872">
    <property type="term" value="F:metal ion binding"/>
    <property type="evidence" value="ECO:0007669"/>
    <property type="project" value="UniProtKB-KW"/>
</dbReference>
<feature type="compositionally biased region" description="Basic and acidic residues" evidence="12">
    <location>
        <begin position="950"/>
        <end position="970"/>
    </location>
</feature>
<keyword evidence="3 10" id="KW-0813">Transport</keyword>
<evidence type="ECO:0000256" key="13">
    <source>
        <dbReference type="SAM" id="Phobius"/>
    </source>
</evidence>
<feature type="transmembrane region" description="Helical" evidence="13">
    <location>
        <begin position="874"/>
        <end position="894"/>
    </location>
</feature>
<keyword evidence="7" id="KW-0325">Glycoprotein</keyword>
<dbReference type="PROSITE" id="PS00610">
    <property type="entry name" value="NA_NEUROTRAN_SYMP_1"/>
    <property type="match status" value="1"/>
</dbReference>
<dbReference type="EMBL" id="VXIV02002484">
    <property type="protein sequence ID" value="KAF6025222.1"/>
    <property type="molecule type" value="Genomic_DNA"/>
</dbReference>
<feature type="transmembrane region" description="Helical" evidence="13">
    <location>
        <begin position="657"/>
        <end position="681"/>
    </location>
</feature>
<evidence type="ECO:0000256" key="2">
    <source>
        <dbReference type="ARBA" id="ARBA00006459"/>
    </source>
</evidence>
<comment type="subcellular location">
    <subcellularLocation>
        <location evidence="1">Membrane</location>
        <topology evidence="1">Multi-pass membrane protein</topology>
    </subcellularLocation>
</comment>
<dbReference type="PRINTS" id="PR00176">
    <property type="entry name" value="NANEUSMPORT"/>
</dbReference>
<dbReference type="OrthoDB" id="6581954at2759"/>
<accession>A0A7J7JFY0</accession>
<feature type="transmembrane region" description="Helical" evidence="13">
    <location>
        <begin position="760"/>
        <end position="785"/>
    </location>
</feature>
<feature type="transmembrane region" description="Helical" evidence="13">
    <location>
        <begin position="546"/>
        <end position="565"/>
    </location>
</feature>
<keyword evidence="8" id="KW-0915">Sodium</keyword>
<feature type="transmembrane region" description="Helical" evidence="13">
    <location>
        <begin position="577"/>
        <end position="601"/>
    </location>
</feature>
<feature type="transmembrane region" description="Helical" evidence="13">
    <location>
        <begin position="791"/>
        <end position="814"/>
    </location>
</feature>
<dbReference type="InterPro" id="IPR037272">
    <property type="entry name" value="SNS_sf"/>
</dbReference>
<evidence type="ECO:0000313" key="14">
    <source>
        <dbReference type="EMBL" id="KAF6025222.1"/>
    </source>
</evidence>
<keyword evidence="4 10" id="KW-0812">Transmembrane</keyword>
<feature type="transmembrane region" description="Helical" evidence="13">
    <location>
        <begin position="353"/>
        <end position="374"/>
    </location>
</feature>
<evidence type="ECO:0000256" key="3">
    <source>
        <dbReference type="ARBA" id="ARBA00022448"/>
    </source>
</evidence>
<dbReference type="GO" id="GO:0005283">
    <property type="term" value="F:amino acid:sodium symporter activity"/>
    <property type="evidence" value="ECO:0007669"/>
    <property type="project" value="TreeGrafter"/>
</dbReference>
<dbReference type="Proteomes" id="UP000593567">
    <property type="component" value="Unassembled WGS sequence"/>
</dbReference>
<sequence>MDAKSRGQLQALLSSTALLGLNKEPINHENITAEINKFLLNFQKHLHDVSRISECLKKSNEKVEKLEEIISETKTDLDEERQQKHSLQQELFKLHKMEGELNETNTALRLAESSLETYKADVARLSDVAKNKDGEIQSLNNKILEKDCNTNKLHKTIALHLESISSLEEELKQERDNSHSLNKQIEELKSTHDEQLEKLKIEMGEKVMRVQARITAQQSVLPGSVSSDSSSLDYKEIFKKKMAHVESKHAKEVEELRAKLILSPPFLHQTTELSICYWVEIMGLCGKDKYECSKSNSPDSSSNTNSSSSEEEARGNWGNKFEFLLSTVGYAVGLGNLWRFPYLCYKNGGGAFLIPYTIFLFLCGIPLVFMEMSAGQFAQAGPVGVWSLCPLAKGLGLGMVMVSVYCCVYYNVIIMWTLYYFFHSFSKVLPWSGCGNWWNTDQCTPLGQKVNTTQATAPCLSTDMGDNTTSLNGTVVSYVDGLANATLALCNETLTSSEDIKRPPYPAEEFWECQSIFNIAFIHYLHVYSITRFLSRSGSITDVIELRWDLTLILLFAWILVYLCLIKGIKSSGKVVYVTATAPYILLTVLLIQGATMEGSIKGVEFYMKPNFTKLAEPTVWVEACGQIFFSLGAAWGGLITMASYNKFNTNIYRFSVVVPLINCATSIYAGFVIFCVLGYMANEAGVEVKDIIDKGPGLVFVAYPYAISQLPVPQLWAVLFFIMILSVGLDSQFAMFETFTTSVMDEFGEYFNSRLKKSLFTGVLCLIAFCLGLICCTHAGVYFFQLMDGYIGIFSLLLISAVECIVIGWVYGGERLYRDIEAMIGYKPFIVWRIMWQFVTPLIVFGMFFYTLVKYEAPKYGDMEYPSAAIGIAWLYGISSSLPILVYPLYLLFIKTRGEPLGLWQKILKYSKPLPEWGSKKHHQPQVLSSSLDSKSDPEITPMTSTPDYEVKTSAEMEEISTEHEKLTTDNDCQA</sequence>
<feature type="binding site" evidence="8">
    <location>
        <position position="731"/>
    </location>
    <ligand>
        <name>Na(+)</name>
        <dbReference type="ChEBI" id="CHEBI:29101"/>
        <label>1</label>
    </ligand>
</feature>
<feature type="region of interest" description="Disordered" evidence="12">
    <location>
        <begin position="917"/>
        <end position="976"/>
    </location>
</feature>
<dbReference type="GO" id="GO:0089718">
    <property type="term" value="P:amino acid import across plasma membrane"/>
    <property type="evidence" value="ECO:0007669"/>
    <property type="project" value="TreeGrafter"/>
</dbReference>
<organism evidence="14 15">
    <name type="scientific">Bugula neritina</name>
    <name type="common">Brown bryozoan</name>
    <name type="synonym">Sertularia neritina</name>
    <dbReference type="NCBI Taxonomy" id="10212"/>
    <lineage>
        <taxon>Eukaryota</taxon>
        <taxon>Metazoa</taxon>
        <taxon>Spiralia</taxon>
        <taxon>Lophotrochozoa</taxon>
        <taxon>Bryozoa</taxon>
        <taxon>Gymnolaemata</taxon>
        <taxon>Cheilostomatida</taxon>
        <taxon>Flustrina</taxon>
        <taxon>Buguloidea</taxon>
        <taxon>Bugulidae</taxon>
        <taxon>Bugula</taxon>
    </lineage>
</organism>
<dbReference type="InterPro" id="IPR000175">
    <property type="entry name" value="Na/ntran_symport"/>
</dbReference>
<evidence type="ECO:0000256" key="9">
    <source>
        <dbReference type="PIRSR" id="PIRSR600175-2"/>
    </source>
</evidence>
<feature type="coiled-coil region" evidence="11">
    <location>
        <begin position="56"/>
        <end position="97"/>
    </location>
</feature>
<feature type="coiled-coil region" evidence="11">
    <location>
        <begin position="122"/>
        <end position="202"/>
    </location>
</feature>
<feature type="binding site" evidence="8">
    <location>
        <position position="329"/>
    </location>
    <ligand>
        <name>Na(+)</name>
        <dbReference type="ChEBI" id="CHEBI:29101"/>
        <label>1</label>
    </ligand>
</feature>
<feature type="binding site" evidence="8">
    <location>
        <position position="332"/>
    </location>
    <ligand>
        <name>Na(+)</name>
        <dbReference type="ChEBI" id="CHEBI:29101"/>
        <label>1</label>
    </ligand>
</feature>
<reference evidence="14" key="1">
    <citation type="submission" date="2020-06" db="EMBL/GenBank/DDBJ databases">
        <title>Draft genome of Bugula neritina, a colonial animal packing powerful symbionts and potential medicines.</title>
        <authorList>
            <person name="Rayko M."/>
        </authorList>
    </citation>
    <scope>NUCLEOTIDE SEQUENCE [LARGE SCALE GENOMIC DNA]</scope>
    <source>
        <strain evidence="14">Kwan_BN1</strain>
    </source>
</reference>
<feature type="binding site" evidence="8">
    <location>
        <position position="732"/>
    </location>
    <ligand>
        <name>Na(+)</name>
        <dbReference type="ChEBI" id="CHEBI:29101"/>
        <label>1</label>
    </ligand>
</feature>
<evidence type="ECO:0000256" key="4">
    <source>
        <dbReference type="ARBA" id="ARBA00022692"/>
    </source>
</evidence>
<evidence type="ECO:0000256" key="5">
    <source>
        <dbReference type="ARBA" id="ARBA00022989"/>
    </source>
</evidence>
<keyword evidence="6 13" id="KW-0472">Membrane</keyword>
<feature type="transmembrane region" description="Helical" evidence="13">
    <location>
        <begin position="835"/>
        <end position="854"/>
    </location>
</feature>
<evidence type="ECO:0000256" key="7">
    <source>
        <dbReference type="ARBA" id="ARBA00023180"/>
    </source>
</evidence>
<comment type="caution">
    <text evidence="14">The sequence shown here is derived from an EMBL/GenBank/DDBJ whole genome shotgun (WGS) entry which is preliminary data.</text>
</comment>
<keyword evidence="5 13" id="KW-1133">Transmembrane helix</keyword>
<feature type="transmembrane region" description="Helical" evidence="13">
    <location>
        <begin position="395"/>
        <end position="422"/>
    </location>
</feature>
<feature type="transmembrane region" description="Helical" evidence="13">
    <location>
        <begin position="621"/>
        <end position="645"/>
    </location>
</feature>
<keyword evidence="8" id="KW-0479">Metal-binding</keyword>
<dbReference type="Pfam" id="PF00209">
    <property type="entry name" value="SNF"/>
    <property type="match status" value="2"/>
</dbReference>
<evidence type="ECO:0000256" key="8">
    <source>
        <dbReference type="PIRSR" id="PIRSR600175-1"/>
    </source>
</evidence>
<evidence type="ECO:0000256" key="10">
    <source>
        <dbReference type="RuleBase" id="RU003732"/>
    </source>
</evidence>
<protein>
    <recommendedName>
        <fullName evidence="10">Transporter</fullName>
    </recommendedName>
</protein>
<keyword evidence="10" id="KW-0769">Symport</keyword>